<feature type="region of interest" description="Disordered" evidence="1">
    <location>
        <begin position="158"/>
        <end position="224"/>
    </location>
</feature>
<dbReference type="eggNOG" id="ENOG502S1HU">
    <property type="taxonomic scope" value="Eukaryota"/>
</dbReference>
<dbReference type="InterPro" id="IPR018555">
    <property type="entry name" value="C630.06c-like"/>
</dbReference>
<feature type="compositionally biased region" description="Basic residues" evidence="1">
    <location>
        <begin position="159"/>
        <end position="177"/>
    </location>
</feature>
<protein>
    <submittedName>
        <fullName evidence="2">Uncharacterized protein</fullName>
    </submittedName>
</protein>
<dbReference type="STRING" id="1076872.G8ZRZ7"/>
<dbReference type="HOGENOM" id="CLU_077719_1_0_1"/>
<dbReference type="GeneID" id="11500624"/>
<organism evidence="2 3">
    <name type="scientific">Torulaspora delbrueckii</name>
    <name type="common">Yeast</name>
    <name type="synonym">Candida colliculosa</name>
    <dbReference type="NCBI Taxonomy" id="4950"/>
    <lineage>
        <taxon>Eukaryota</taxon>
        <taxon>Fungi</taxon>
        <taxon>Dikarya</taxon>
        <taxon>Ascomycota</taxon>
        <taxon>Saccharomycotina</taxon>
        <taxon>Saccharomycetes</taxon>
        <taxon>Saccharomycetales</taxon>
        <taxon>Saccharomycetaceae</taxon>
        <taxon>Torulaspora</taxon>
    </lineage>
</organism>
<dbReference type="Pfam" id="PF09428">
    <property type="entry name" value="DUF2011"/>
    <property type="match status" value="1"/>
</dbReference>
<dbReference type="KEGG" id="tdl:TDEL_0C04000"/>
<dbReference type="EMBL" id="HE616744">
    <property type="protein sequence ID" value="CCE91289.1"/>
    <property type="molecule type" value="Genomic_DNA"/>
</dbReference>
<dbReference type="AlphaFoldDB" id="G8ZRZ7"/>
<gene>
    <name evidence="2" type="primary">TDEL0C04000</name>
    <name evidence="2" type="ORF">TDEL_0C04000</name>
</gene>
<feature type="compositionally biased region" description="Basic and acidic residues" evidence="1">
    <location>
        <begin position="181"/>
        <end position="196"/>
    </location>
</feature>
<proteinExistence type="predicted"/>
<keyword evidence="3" id="KW-1185">Reference proteome</keyword>
<reference evidence="2 3" key="1">
    <citation type="journal article" date="2011" name="Proc. Natl. Acad. Sci. U.S.A.">
        <title>Evolutionary erosion of yeast sex chromosomes by mating-type switching accidents.</title>
        <authorList>
            <person name="Gordon J.L."/>
            <person name="Armisen D."/>
            <person name="Proux-Wera E."/>
            <person name="Oheigeartaigh S.S."/>
            <person name="Byrne K.P."/>
            <person name="Wolfe K.H."/>
        </authorList>
    </citation>
    <scope>NUCLEOTIDE SEQUENCE [LARGE SCALE GENOMIC DNA]</scope>
    <source>
        <strain evidence="3">ATCC 10662 / CBS 1146 / NBRC 0425 / NCYC 2629 / NRRL Y-866</strain>
    </source>
</reference>
<evidence type="ECO:0000256" key="1">
    <source>
        <dbReference type="SAM" id="MobiDB-lite"/>
    </source>
</evidence>
<dbReference type="RefSeq" id="XP_003680500.1">
    <property type="nucleotide sequence ID" value="XM_003680452.1"/>
</dbReference>
<evidence type="ECO:0000313" key="2">
    <source>
        <dbReference type="EMBL" id="CCE91289.1"/>
    </source>
</evidence>
<dbReference type="Proteomes" id="UP000005627">
    <property type="component" value="Chromosome 3"/>
</dbReference>
<dbReference type="InParanoid" id="G8ZRZ7"/>
<accession>G8ZRZ7</accession>
<name>G8ZRZ7_TORDE</name>
<feature type="compositionally biased region" description="Basic residues" evidence="1">
    <location>
        <begin position="197"/>
        <end position="212"/>
    </location>
</feature>
<evidence type="ECO:0000313" key="3">
    <source>
        <dbReference type="Proteomes" id="UP000005627"/>
    </source>
</evidence>
<dbReference type="OrthoDB" id="3994490at2759"/>
<dbReference type="FunCoup" id="G8ZRZ7">
    <property type="interactions" value="28"/>
</dbReference>
<sequence>MAEYQMYIFAQSSTDEVNHTTTTYESPVDLELVEVDVQTDGPKEDAEADENDEFDFPLFSFGVAGNNTEQGEEKSTGTGRLMKVSLREPEYTIATQERPKEYYFATYTEDDHQKFSRSAIDYETAMKDASLGPYQGWSRWRGTMVDLNEYSTKIESSLRRQKKLQTRRPGQKQRLAKKMGMQREKERQEKAQEIKKMMKKRFHKRGGKKNKKKAEPVTPRFRTE</sequence>